<sequence>MTKSGKTSDYLCGGNHEKTYTMINTVIFDMDGLLIDSEPLWGAAMQEVFAKLGVNLTQEQYAQTTGLRTQEVVTYWHNHFKWDSASPDKVTNDILDTVTRKIIEQGRPMEGMTYILDFFKQRPFKVGLASSSPIRLIDAVLDHFKIRNYFDAVTSAEFESHGKPHPAVYIACAKALGSDVLQCLAFEDSAAGMTAAKAARMKVVVVPDEHVRDQPRFGLADVKLKSLLDFNETVLAGLQ</sequence>
<dbReference type="PANTHER" id="PTHR18901:SF38">
    <property type="entry name" value="PSEUDOURIDINE-5'-PHOSPHATASE"/>
    <property type="match status" value="1"/>
</dbReference>
<dbReference type="InterPro" id="IPR023214">
    <property type="entry name" value="HAD_sf"/>
</dbReference>
<dbReference type="EMBL" id="FMAR01000005">
    <property type="protein sequence ID" value="SCC29135.1"/>
    <property type="molecule type" value="Genomic_DNA"/>
</dbReference>
<reference evidence="1 2" key="1">
    <citation type="submission" date="2016-08" db="EMBL/GenBank/DDBJ databases">
        <authorList>
            <person name="Seilhamer J.J."/>
        </authorList>
    </citation>
    <scope>NUCLEOTIDE SEQUENCE [LARGE SCALE GENOMIC DNA]</scope>
    <source>
        <strain evidence="1 2">A37T2</strain>
    </source>
</reference>
<dbReference type="SFLD" id="SFLDG01135">
    <property type="entry name" value="C1.5.6:_HAD__Beta-PGM__Phospha"/>
    <property type="match status" value="1"/>
</dbReference>
<dbReference type="NCBIfam" id="NF008087">
    <property type="entry name" value="PRK10826.1"/>
    <property type="match status" value="1"/>
</dbReference>
<dbReference type="InterPro" id="IPR041492">
    <property type="entry name" value="HAD_2"/>
</dbReference>
<dbReference type="InterPro" id="IPR023198">
    <property type="entry name" value="PGP-like_dom2"/>
</dbReference>
<dbReference type="SUPFAM" id="SSF56784">
    <property type="entry name" value="HAD-like"/>
    <property type="match status" value="1"/>
</dbReference>
<evidence type="ECO:0000313" key="2">
    <source>
        <dbReference type="Proteomes" id="UP000242818"/>
    </source>
</evidence>
<dbReference type="Pfam" id="PF13419">
    <property type="entry name" value="HAD_2"/>
    <property type="match status" value="1"/>
</dbReference>
<accession>A0A1C4DCN9</accession>
<protein>
    <submittedName>
        <fullName evidence="1">Sugar-phosphatase</fullName>
    </submittedName>
</protein>
<name>A0A1C4DCN9_9BACT</name>
<dbReference type="InterPro" id="IPR006439">
    <property type="entry name" value="HAD-SF_hydro_IA"/>
</dbReference>
<dbReference type="SFLD" id="SFLDS00003">
    <property type="entry name" value="Haloacid_Dehalogenase"/>
    <property type="match status" value="1"/>
</dbReference>
<dbReference type="InterPro" id="IPR036412">
    <property type="entry name" value="HAD-like_sf"/>
</dbReference>
<gene>
    <name evidence="1" type="ORF">GA0116948_105204</name>
</gene>
<organism evidence="1 2">
    <name type="scientific">Chitinophaga costaii</name>
    <dbReference type="NCBI Taxonomy" id="1335309"/>
    <lineage>
        <taxon>Bacteria</taxon>
        <taxon>Pseudomonadati</taxon>
        <taxon>Bacteroidota</taxon>
        <taxon>Chitinophagia</taxon>
        <taxon>Chitinophagales</taxon>
        <taxon>Chitinophagaceae</taxon>
        <taxon>Chitinophaga</taxon>
    </lineage>
</organism>
<dbReference type="Gene3D" id="1.10.150.240">
    <property type="entry name" value="Putative phosphatase, domain 2"/>
    <property type="match status" value="1"/>
</dbReference>
<dbReference type="NCBIfam" id="TIGR01509">
    <property type="entry name" value="HAD-SF-IA-v3"/>
    <property type="match status" value="1"/>
</dbReference>
<dbReference type="RefSeq" id="WP_205686109.1">
    <property type="nucleotide sequence ID" value="NZ_FMAR01000005.1"/>
</dbReference>
<dbReference type="AlphaFoldDB" id="A0A1C4DCN9"/>
<dbReference type="STRING" id="1335309.GA0116948_105204"/>
<dbReference type="Gene3D" id="3.40.50.1000">
    <property type="entry name" value="HAD superfamily/HAD-like"/>
    <property type="match status" value="1"/>
</dbReference>
<evidence type="ECO:0000313" key="1">
    <source>
        <dbReference type="EMBL" id="SCC29135.1"/>
    </source>
</evidence>
<keyword evidence="2" id="KW-1185">Reference proteome</keyword>
<dbReference type="PANTHER" id="PTHR18901">
    <property type="entry name" value="2-DEOXYGLUCOSE-6-PHOSPHATE PHOSPHATASE 2"/>
    <property type="match status" value="1"/>
</dbReference>
<dbReference type="SFLD" id="SFLDG01129">
    <property type="entry name" value="C1.5:_HAD__Beta-PGM__Phosphata"/>
    <property type="match status" value="1"/>
</dbReference>
<proteinExistence type="predicted"/>
<dbReference type="Proteomes" id="UP000242818">
    <property type="component" value="Unassembled WGS sequence"/>
</dbReference>